<feature type="region of interest" description="Disordered" evidence="1">
    <location>
        <begin position="182"/>
        <end position="207"/>
    </location>
</feature>
<feature type="compositionally biased region" description="Basic and acidic residues" evidence="1">
    <location>
        <begin position="108"/>
        <end position="125"/>
    </location>
</feature>
<feature type="region of interest" description="Disordered" evidence="1">
    <location>
        <begin position="246"/>
        <end position="267"/>
    </location>
</feature>
<evidence type="ECO:0000313" key="4">
    <source>
        <dbReference type="Proteomes" id="UP000655588"/>
    </source>
</evidence>
<accession>A0A833VYM8</accession>
<reference evidence="3" key="1">
    <citation type="submission" date="2019-11" db="EMBL/GenBank/DDBJ databases">
        <title>The nuclear and mitochondrial genomes of Frieseomelitta varia - a highly eusocial stingless bee (Meliponini) with a permanently sterile worker caste.</title>
        <authorList>
            <person name="Freitas F.C.P."/>
            <person name="Lourenco A.P."/>
            <person name="Nunes F.M.F."/>
            <person name="Paschoal A.R."/>
            <person name="Abreu F.C.P."/>
            <person name="Barbin F.O."/>
            <person name="Bataglia L."/>
            <person name="Cardoso-Junior C.A.M."/>
            <person name="Cervoni M.S."/>
            <person name="Silva S.R."/>
            <person name="Dalarmi F."/>
            <person name="Del Lama M.A."/>
            <person name="Depintor T.S."/>
            <person name="Ferreira K.M."/>
            <person name="Goria P.S."/>
            <person name="Jaskot M.C."/>
            <person name="Lago D.C."/>
            <person name="Luna-Lucena D."/>
            <person name="Moda L.M."/>
            <person name="Nascimento L."/>
            <person name="Pedrino M."/>
            <person name="Rabico F.O."/>
            <person name="Sanches F.C."/>
            <person name="Santos D.E."/>
            <person name="Santos C.G."/>
            <person name="Vieira J."/>
            <person name="Lopes T.F."/>
            <person name="Barchuk A.R."/>
            <person name="Hartfelder K."/>
            <person name="Simoes Z.L.P."/>
            <person name="Bitondi M.M.G."/>
            <person name="Pinheiro D.G."/>
        </authorList>
    </citation>
    <scope>NUCLEOTIDE SEQUENCE</scope>
    <source>
        <strain evidence="3">USP_RPSP 00005682</strain>
        <tissue evidence="3">Whole individual</tissue>
    </source>
</reference>
<feature type="transmembrane region" description="Helical" evidence="2">
    <location>
        <begin position="540"/>
        <end position="559"/>
    </location>
</feature>
<evidence type="ECO:0000256" key="1">
    <source>
        <dbReference type="SAM" id="MobiDB-lite"/>
    </source>
</evidence>
<dbReference type="EMBL" id="WNWW01000219">
    <property type="protein sequence ID" value="KAF3428335.1"/>
    <property type="molecule type" value="Genomic_DNA"/>
</dbReference>
<dbReference type="AlphaFoldDB" id="A0A833VYM8"/>
<feature type="compositionally biased region" description="Basic and acidic residues" evidence="1">
    <location>
        <begin position="47"/>
        <end position="61"/>
    </location>
</feature>
<feature type="region of interest" description="Disordered" evidence="1">
    <location>
        <begin position="1"/>
        <end position="125"/>
    </location>
</feature>
<gene>
    <name evidence="3" type="ORF">E2986_13624</name>
</gene>
<name>A0A833VYM8_9HYME</name>
<sequence>MIKIRSLPTISVESRDSRTKFPPFRCVSRSVGTLDERRCPESGSTEETTRSSRQTFEDSGWRPRGARTSSVGDEDSRFRARRNAGRIKQSLSDRVQPRPRFKLTFQRGKKDEERPDTFTEKDGTLNDTCDKKERLDEEVPTHGKLHKTDSFLRRLVRNSRDNITEGCERLVRNIQKSPLLRKKFQSTDDDRPVPPVRRKKYKQRPVDADSIDKRANPEEFNNNRVSVVSPSAELVEDDFLLVREAPQGHSGPAEENEDSSKSVSVEDVEDLIRTEDNLRLLEQRVLIRRRLEKSTKLLRVLQPARSWSEESLVRAIEQVHRTVHVDCSPVAHRRYAGEQSRSAEWRDKVESWKAKRSPPPDDWQVQRSPGGDNATDSQAKPPRRLQTRDGVVHARLTSLVKCKLANFACSRGDVAGTSGREHTEEQSKQRLVADRVDEEATRHPSTPADQHGTRVSSSASDAIADSSFVTIRVNLGGDEAVKTSSVITVDRDEEGKCRAKCQGRSASRRKARSGEERKVRGWNDWKMKLTLRMIRIRDKLMLGLSAFAILFTILLVMDLQMDLGYSGHHLVPSHGRVRIGDDPNTDTIYNNFRRRFLQRMNASKEQTSGDVAGTTQSSGGKDGGNEARESRTEKTEVHDSFSDLVDLVVKGYGVSVYEGVARISGEDHTYNPTLGELKKISLNSFEILGFYCPCLQSMLLFFVFINEVLV</sequence>
<feature type="region of interest" description="Disordered" evidence="1">
    <location>
        <begin position="413"/>
        <end position="459"/>
    </location>
</feature>
<protein>
    <submittedName>
        <fullName evidence="3">Uncharacterized protein</fullName>
    </submittedName>
</protein>
<feature type="compositionally biased region" description="Polar residues" evidence="1">
    <location>
        <begin position="602"/>
        <end position="619"/>
    </location>
</feature>
<organism evidence="3 4">
    <name type="scientific">Frieseomelitta varia</name>
    <dbReference type="NCBI Taxonomy" id="561572"/>
    <lineage>
        <taxon>Eukaryota</taxon>
        <taxon>Metazoa</taxon>
        <taxon>Ecdysozoa</taxon>
        <taxon>Arthropoda</taxon>
        <taxon>Hexapoda</taxon>
        <taxon>Insecta</taxon>
        <taxon>Pterygota</taxon>
        <taxon>Neoptera</taxon>
        <taxon>Endopterygota</taxon>
        <taxon>Hymenoptera</taxon>
        <taxon>Apocrita</taxon>
        <taxon>Aculeata</taxon>
        <taxon>Apoidea</taxon>
        <taxon>Anthophila</taxon>
        <taxon>Apidae</taxon>
        <taxon>Frieseomelitta</taxon>
    </lineage>
</organism>
<keyword evidence="2" id="KW-0812">Transmembrane</keyword>
<feature type="transmembrane region" description="Helical" evidence="2">
    <location>
        <begin position="687"/>
        <end position="705"/>
    </location>
</feature>
<keyword evidence="2" id="KW-0472">Membrane</keyword>
<feature type="region of interest" description="Disordered" evidence="1">
    <location>
        <begin position="602"/>
        <end position="636"/>
    </location>
</feature>
<dbReference type="Proteomes" id="UP000655588">
    <property type="component" value="Unassembled WGS sequence"/>
</dbReference>
<feature type="compositionally biased region" description="Basic and acidic residues" evidence="1">
    <location>
        <begin position="341"/>
        <end position="353"/>
    </location>
</feature>
<feature type="compositionally biased region" description="Basic and acidic residues" evidence="1">
    <location>
        <begin position="623"/>
        <end position="636"/>
    </location>
</feature>
<comment type="caution">
    <text evidence="3">The sequence shown here is derived from an EMBL/GenBank/DDBJ whole genome shotgun (WGS) entry which is preliminary data.</text>
</comment>
<keyword evidence="4" id="KW-1185">Reference proteome</keyword>
<feature type="region of interest" description="Disordered" evidence="1">
    <location>
        <begin position="336"/>
        <end position="389"/>
    </location>
</feature>
<evidence type="ECO:0000313" key="3">
    <source>
        <dbReference type="EMBL" id="KAF3428335.1"/>
    </source>
</evidence>
<keyword evidence="2" id="KW-1133">Transmembrane helix</keyword>
<proteinExistence type="predicted"/>
<evidence type="ECO:0000256" key="2">
    <source>
        <dbReference type="SAM" id="Phobius"/>
    </source>
</evidence>
<feature type="compositionally biased region" description="Basic and acidic residues" evidence="1">
    <location>
        <begin position="419"/>
        <end position="442"/>
    </location>
</feature>